<dbReference type="AlphaFoldDB" id="A0A0G0L0I4"/>
<sequence length="79" mass="9543">MNNKYGGLIWTDHVLSRMQERDIKQSDVLAAWRNPDSSRYNRSKRNWTYIRDFGKQKIGIIAKKNENNEWIMLSVWLKE</sequence>
<gene>
    <name evidence="1" type="ORF">UT08_C0006G0036</name>
</gene>
<accession>A0A0G0L0I4</accession>
<protein>
    <recommendedName>
        <fullName evidence="3">DUF4258 domain-containing protein</fullName>
    </recommendedName>
</protein>
<evidence type="ECO:0000313" key="1">
    <source>
        <dbReference type="EMBL" id="KKQ85453.1"/>
    </source>
</evidence>
<dbReference type="STRING" id="1618570.UT08_C0006G0036"/>
<dbReference type="Pfam" id="PF14076">
    <property type="entry name" value="DUF4258"/>
    <property type="match status" value="1"/>
</dbReference>
<name>A0A0G0L0I4_9BACT</name>
<dbReference type="InterPro" id="IPR025354">
    <property type="entry name" value="DUF4258"/>
</dbReference>
<dbReference type="Proteomes" id="UP000034081">
    <property type="component" value="Unassembled WGS sequence"/>
</dbReference>
<proteinExistence type="predicted"/>
<dbReference type="EMBL" id="LBVL01000006">
    <property type="protein sequence ID" value="KKQ85453.1"/>
    <property type="molecule type" value="Genomic_DNA"/>
</dbReference>
<evidence type="ECO:0000313" key="2">
    <source>
        <dbReference type="Proteomes" id="UP000034081"/>
    </source>
</evidence>
<reference evidence="1 2" key="1">
    <citation type="journal article" date="2015" name="Nature">
        <title>rRNA introns, odd ribosomes, and small enigmatic genomes across a large radiation of phyla.</title>
        <authorList>
            <person name="Brown C.T."/>
            <person name="Hug L.A."/>
            <person name="Thomas B.C."/>
            <person name="Sharon I."/>
            <person name="Castelle C.J."/>
            <person name="Singh A."/>
            <person name="Wilkins M.J."/>
            <person name="Williams K.H."/>
            <person name="Banfield J.F."/>
        </authorList>
    </citation>
    <scope>NUCLEOTIDE SEQUENCE [LARGE SCALE GENOMIC DNA]</scope>
</reference>
<comment type="caution">
    <text evidence="1">The sequence shown here is derived from an EMBL/GenBank/DDBJ whole genome shotgun (WGS) entry which is preliminary data.</text>
</comment>
<evidence type="ECO:0008006" key="3">
    <source>
        <dbReference type="Google" id="ProtNLM"/>
    </source>
</evidence>
<organism evidence="1 2">
    <name type="scientific">Candidatus Woesebacteria bacterium GW2011_GWB1_38_8</name>
    <dbReference type="NCBI Taxonomy" id="1618570"/>
    <lineage>
        <taxon>Bacteria</taxon>
        <taxon>Candidatus Woeseibacteriota</taxon>
    </lineage>
</organism>